<dbReference type="Gene3D" id="3.40.50.970">
    <property type="match status" value="1"/>
</dbReference>
<dbReference type="InterPro" id="IPR029061">
    <property type="entry name" value="THDP-binding"/>
</dbReference>
<evidence type="ECO:0000313" key="6">
    <source>
        <dbReference type="Proteomes" id="UP001056855"/>
    </source>
</evidence>
<evidence type="ECO:0000259" key="4">
    <source>
        <dbReference type="Pfam" id="PF00676"/>
    </source>
</evidence>
<dbReference type="EMBL" id="CP100356">
    <property type="protein sequence ID" value="UTF55763.1"/>
    <property type="molecule type" value="Genomic_DNA"/>
</dbReference>
<evidence type="ECO:0000256" key="2">
    <source>
        <dbReference type="ARBA" id="ARBA00023002"/>
    </source>
</evidence>
<accession>A0A9E7NEV1</accession>
<dbReference type="PANTHER" id="PTHR11516">
    <property type="entry name" value="PYRUVATE DEHYDROGENASE E1 COMPONENT, ALPHA SUBUNIT BACTERIAL AND ORGANELLAR"/>
    <property type="match status" value="1"/>
</dbReference>
<proteinExistence type="predicted"/>
<dbReference type="Pfam" id="PF00676">
    <property type="entry name" value="E1_dh"/>
    <property type="match status" value="1"/>
</dbReference>
<feature type="domain" description="Dehydrogenase E1 component" evidence="4">
    <location>
        <begin position="18"/>
        <end position="313"/>
    </location>
</feature>
<dbReference type="AlphaFoldDB" id="A0A9E7NEV1"/>
<keyword evidence="2" id="KW-0560">Oxidoreductase</keyword>
<dbReference type="CDD" id="cd02000">
    <property type="entry name" value="TPP_E1_PDC_ADC_BCADC"/>
    <property type="match status" value="1"/>
</dbReference>
<dbReference type="GO" id="GO:0006086">
    <property type="term" value="P:pyruvate decarboxylation to acetyl-CoA"/>
    <property type="evidence" value="ECO:0007669"/>
    <property type="project" value="TreeGrafter"/>
</dbReference>
<keyword evidence="5" id="KW-0614">Plasmid</keyword>
<name>A0A9E7NEV1_9EURY</name>
<dbReference type="InterPro" id="IPR050642">
    <property type="entry name" value="PDH_E1_Alpha_Subunit"/>
</dbReference>
<keyword evidence="3" id="KW-0786">Thiamine pyrophosphate</keyword>
<dbReference type="SUPFAM" id="SSF52518">
    <property type="entry name" value="Thiamin diphosphate-binding fold (THDP-binding)"/>
    <property type="match status" value="1"/>
</dbReference>
<comment type="cofactor">
    <cofactor evidence="1">
        <name>thiamine diphosphate</name>
        <dbReference type="ChEBI" id="CHEBI:58937"/>
    </cofactor>
</comment>
<dbReference type="InterPro" id="IPR001017">
    <property type="entry name" value="DH_E1"/>
</dbReference>
<gene>
    <name evidence="5" type="ORF">NGM29_18915</name>
</gene>
<evidence type="ECO:0000313" key="5">
    <source>
        <dbReference type="EMBL" id="UTF55763.1"/>
    </source>
</evidence>
<dbReference type="RefSeq" id="WP_254161124.1">
    <property type="nucleotide sequence ID" value="NZ_CP100356.1"/>
</dbReference>
<dbReference type="PANTHER" id="PTHR11516:SF60">
    <property type="entry name" value="PYRUVATE DEHYDROGENASE E1 COMPONENT SUBUNIT ALPHA"/>
    <property type="match status" value="1"/>
</dbReference>
<protein>
    <submittedName>
        <fullName evidence="5">Thiamine pyrophosphate-dependent dehydrogenase E1 component subunit alpha</fullName>
    </submittedName>
</protein>
<sequence>MTFLNIDSPEGRQEALEKMLLARAFEDTVQDQFADGEIPGFVHLSQGQEAVAVGTCGALREGDYITSTHRAHGHSIAKGLEPDRLLAELYGKEPGQCRGKGGSMHVADLDQGMLGAQPIVGASAPLAMGAGITAQYGNEDWISLAFIGDGAVAEGQVHESFNLAATWGLPVVFVIENNLYSEGMVFDEQHNIEDLADMSASYGVPGVVVDGQDVEAVHEAVSEARQRALEDEGPTIIEAKTYRYRGHFEGDQQPYRSDEEIEEWRDERDPISNFARKLIEAGELTESGLEELRETAEAKMADALEFARKADEADADEAYEDVFVETVPEIEQHRERLAREQPHWGEY</sequence>
<reference evidence="5" key="1">
    <citation type="submission" date="2022-06" db="EMBL/GenBank/DDBJ databases">
        <title>Diverse halophilic archaea isolated from saline environments.</title>
        <authorList>
            <person name="Cui H.-L."/>
        </authorList>
    </citation>
    <scope>NUCLEOTIDE SEQUENCE</scope>
    <source>
        <strain evidence="5">WLHS1</strain>
        <plasmid evidence="5">unnamed1</plasmid>
    </source>
</reference>
<evidence type="ECO:0000256" key="1">
    <source>
        <dbReference type="ARBA" id="ARBA00001964"/>
    </source>
</evidence>
<dbReference type="Proteomes" id="UP001056855">
    <property type="component" value="Plasmid unnamed1"/>
</dbReference>
<keyword evidence="6" id="KW-1185">Reference proteome</keyword>
<organism evidence="5 6">
    <name type="scientific">Natronosalvus rutilus</name>
    <dbReference type="NCBI Taxonomy" id="2953753"/>
    <lineage>
        <taxon>Archaea</taxon>
        <taxon>Methanobacteriati</taxon>
        <taxon>Methanobacteriota</taxon>
        <taxon>Stenosarchaea group</taxon>
        <taxon>Halobacteria</taxon>
        <taxon>Halobacteriales</taxon>
        <taxon>Natrialbaceae</taxon>
        <taxon>Natronosalvus</taxon>
    </lineage>
</organism>
<dbReference type="GeneID" id="73292163"/>
<geneLocation type="plasmid" evidence="5 6">
    <name>unnamed1</name>
</geneLocation>
<evidence type="ECO:0000256" key="3">
    <source>
        <dbReference type="ARBA" id="ARBA00023052"/>
    </source>
</evidence>
<dbReference type="GO" id="GO:0004739">
    <property type="term" value="F:pyruvate dehydrogenase (acetyl-transferring) activity"/>
    <property type="evidence" value="ECO:0007669"/>
    <property type="project" value="TreeGrafter"/>
</dbReference>
<dbReference type="KEGG" id="sawl:NGM29_18915"/>